<dbReference type="EMBL" id="FWEV01000044">
    <property type="protein sequence ID" value="SLM28495.1"/>
    <property type="molecule type" value="Genomic_DNA"/>
</dbReference>
<evidence type="ECO:0000256" key="1">
    <source>
        <dbReference type="SAM" id="Phobius"/>
    </source>
</evidence>
<dbReference type="AlphaFoldDB" id="A0A1W1H7Y6"/>
<keyword evidence="1" id="KW-0812">Transmembrane</keyword>
<name>A0A1W1H7Y6_9BACT</name>
<evidence type="ECO:0000313" key="2">
    <source>
        <dbReference type="EMBL" id="SLM28495.1"/>
    </source>
</evidence>
<evidence type="ECO:0000313" key="3">
    <source>
        <dbReference type="Proteomes" id="UP000191931"/>
    </source>
</evidence>
<keyword evidence="3" id="KW-1185">Reference proteome</keyword>
<keyword evidence="1" id="KW-1133">Transmembrane helix</keyword>
<reference evidence="2 3" key="1">
    <citation type="submission" date="2017-03" db="EMBL/GenBank/DDBJ databases">
        <authorList>
            <person name="Afonso C.L."/>
            <person name="Miller P.J."/>
            <person name="Scott M.A."/>
            <person name="Spackman E."/>
            <person name="Goraichik I."/>
            <person name="Dimitrov K.M."/>
            <person name="Suarez D.L."/>
            <person name="Swayne D.E."/>
        </authorList>
    </citation>
    <scope>NUCLEOTIDE SEQUENCE [LARGE SCALE GENOMIC DNA]</scope>
    <source>
        <strain evidence="2">PRJEB14757</strain>
    </source>
</reference>
<feature type="transmembrane region" description="Helical" evidence="1">
    <location>
        <begin position="66"/>
        <end position="88"/>
    </location>
</feature>
<dbReference type="Proteomes" id="UP000191931">
    <property type="component" value="Unassembled WGS sequence"/>
</dbReference>
<keyword evidence="1" id="KW-0472">Membrane</keyword>
<sequence length="198" mass="22730">MFGEKKLRKIQDNIRNSGWRIQHIPWQPEGKLEMYNPGSPLAWFAIIAGFFCFFGGPFTFSYQRFPVWVGISIMVTGLALLMSSRFIAGRDLYGKFVAVEGKCIDREVQEFEDIDTDGNLIRNTFWASRILCEFEYQGVAYQVTPIIVKMVACSREEEANQFLDERIGDGGRCILWINPDNPLHCVFHKKPKTGPYTA</sequence>
<protein>
    <submittedName>
        <fullName evidence="2">Uncharacterized protein</fullName>
    </submittedName>
</protein>
<dbReference type="OrthoDB" id="7061971at2"/>
<organism evidence="2 3">
    <name type="scientific">Desulfamplus magnetovallimortis</name>
    <dbReference type="NCBI Taxonomy" id="1246637"/>
    <lineage>
        <taxon>Bacteria</taxon>
        <taxon>Pseudomonadati</taxon>
        <taxon>Thermodesulfobacteriota</taxon>
        <taxon>Desulfobacteria</taxon>
        <taxon>Desulfobacterales</taxon>
        <taxon>Desulfobacteraceae</taxon>
        <taxon>Desulfamplus</taxon>
    </lineage>
</organism>
<gene>
    <name evidence="2" type="ORF">MTBBW1_1380042</name>
</gene>
<feature type="transmembrane region" description="Helical" evidence="1">
    <location>
        <begin position="41"/>
        <end position="60"/>
    </location>
</feature>
<proteinExistence type="predicted"/>
<dbReference type="RefSeq" id="WP_080804853.1">
    <property type="nucleotide sequence ID" value="NZ_LT828549.1"/>
</dbReference>
<accession>A0A1W1H7Y6</accession>